<proteinExistence type="predicted"/>
<dbReference type="InterPro" id="IPR027417">
    <property type="entry name" value="P-loop_NTPase"/>
</dbReference>
<organism evidence="1 2">
    <name type="scientific">Aeromicrobium halocynthiae</name>
    <dbReference type="NCBI Taxonomy" id="560557"/>
    <lineage>
        <taxon>Bacteria</taxon>
        <taxon>Bacillati</taxon>
        <taxon>Actinomycetota</taxon>
        <taxon>Actinomycetes</taxon>
        <taxon>Propionibacteriales</taxon>
        <taxon>Nocardioidaceae</taxon>
        <taxon>Aeromicrobium</taxon>
    </lineage>
</organism>
<dbReference type="Proteomes" id="UP001501480">
    <property type="component" value="Unassembled WGS sequence"/>
</dbReference>
<accession>A0ABN2W740</accession>
<name>A0ABN2W740_9ACTN</name>
<dbReference type="Gene3D" id="3.40.50.300">
    <property type="entry name" value="P-loop containing nucleotide triphosphate hydrolases"/>
    <property type="match status" value="1"/>
</dbReference>
<evidence type="ECO:0000313" key="1">
    <source>
        <dbReference type="EMBL" id="GAA2085487.1"/>
    </source>
</evidence>
<keyword evidence="2" id="KW-1185">Reference proteome</keyword>
<reference evidence="1 2" key="1">
    <citation type="journal article" date="2019" name="Int. J. Syst. Evol. Microbiol.">
        <title>The Global Catalogue of Microorganisms (GCM) 10K type strain sequencing project: providing services to taxonomists for standard genome sequencing and annotation.</title>
        <authorList>
            <consortium name="The Broad Institute Genomics Platform"/>
            <consortium name="The Broad Institute Genome Sequencing Center for Infectious Disease"/>
            <person name="Wu L."/>
            <person name="Ma J."/>
        </authorList>
    </citation>
    <scope>NUCLEOTIDE SEQUENCE [LARGE SCALE GENOMIC DNA]</scope>
    <source>
        <strain evidence="1 2">JCM 15749</strain>
    </source>
</reference>
<protein>
    <recommendedName>
        <fullName evidence="3">AAA domain-containing protein</fullName>
    </recommendedName>
</protein>
<gene>
    <name evidence="1" type="ORF">GCM10009821_28880</name>
</gene>
<evidence type="ECO:0008006" key="3">
    <source>
        <dbReference type="Google" id="ProtNLM"/>
    </source>
</evidence>
<dbReference type="EMBL" id="BAAAPY010000016">
    <property type="protein sequence ID" value="GAA2085487.1"/>
    <property type="molecule type" value="Genomic_DNA"/>
</dbReference>
<comment type="caution">
    <text evidence="1">The sequence shown here is derived from an EMBL/GenBank/DDBJ whole genome shotgun (WGS) entry which is preliminary data.</text>
</comment>
<dbReference type="SUPFAM" id="SSF52540">
    <property type="entry name" value="P-loop containing nucleoside triphosphate hydrolases"/>
    <property type="match status" value="1"/>
</dbReference>
<sequence length="101" mass="11639">MKIAAISIQKHRSIKKTDRLNLGDLTVLIGPNNEGKSNILFLSPNRRVTSATRRSTPGRFYDWQADFPKISRRKRLMETQLSNSADHWRQAWGWLGTGRAF</sequence>
<evidence type="ECO:0000313" key="2">
    <source>
        <dbReference type="Proteomes" id="UP001501480"/>
    </source>
</evidence>